<dbReference type="EMBL" id="CM000145">
    <property type="protein sequence ID" value="EAZ43569.1"/>
    <property type="molecule type" value="Genomic_DNA"/>
</dbReference>
<evidence type="ECO:0000256" key="7">
    <source>
        <dbReference type="ARBA" id="ARBA00023004"/>
    </source>
</evidence>
<dbReference type="Pfam" id="PF00141">
    <property type="entry name" value="peroxidase"/>
    <property type="match status" value="1"/>
</dbReference>
<dbReference type="InterPro" id="IPR044831">
    <property type="entry name" value="Ccp1-like"/>
</dbReference>
<evidence type="ECO:0000259" key="11">
    <source>
        <dbReference type="Pfam" id="PF00141"/>
    </source>
</evidence>
<dbReference type="InterPro" id="IPR010255">
    <property type="entry name" value="Haem_peroxidase_sf"/>
</dbReference>
<reference evidence="12" key="2">
    <citation type="submission" date="2008-12" db="EMBL/GenBank/DDBJ databases">
        <title>Improved gene annotation of the rice (Oryza sativa) genomes.</title>
        <authorList>
            <person name="Wang J."/>
            <person name="Li R."/>
            <person name="Fan W."/>
            <person name="Huang Q."/>
            <person name="Zhang J."/>
            <person name="Zhou Y."/>
            <person name="Hu Y."/>
            <person name="Zi S."/>
            <person name="Li J."/>
            <person name="Ni P."/>
            <person name="Zheng H."/>
            <person name="Zhang Y."/>
            <person name="Zhao M."/>
            <person name="Hao Q."/>
            <person name="McDermott J."/>
            <person name="Samudrala R."/>
            <person name="Kristiansen K."/>
            <person name="Wong G.K.-S."/>
        </authorList>
    </citation>
    <scope>NUCLEOTIDE SEQUENCE</scope>
</reference>
<dbReference type="InterPro" id="IPR002016">
    <property type="entry name" value="Haem_peroxidase"/>
</dbReference>
<dbReference type="SUPFAM" id="SSF48113">
    <property type="entry name" value="Heme-dependent peroxidases"/>
    <property type="match status" value="1"/>
</dbReference>
<dbReference type="AlphaFoldDB" id="A3BVI0"/>
<keyword evidence="3" id="KW-0479">Metal-binding</keyword>
<keyword evidence="7" id="KW-0408">Iron</keyword>
<keyword evidence="6" id="KW-0560">Oxidoreductase</keyword>
<keyword evidence="2" id="KW-0349">Heme</keyword>
<evidence type="ECO:0000256" key="1">
    <source>
        <dbReference type="ARBA" id="ARBA00022559"/>
    </source>
</evidence>
<evidence type="ECO:0000313" key="12">
    <source>
        <dbReference type="EMBL" id="EAZ43569.1"/>
    </source>
</evidence>
<dbReference type="GO" id="GO:0034599">
    <property type="term" value="P:cellular response to oxidative stress"/>
    <property type="evidence" value="ECO:0007669"/>
    <property type="project" value="InterPro"/>
</dbReference>
<dbReference type="PANTHER" id="PTHR31356:SF36">
    <property type="entry name" value="L-ASCORBATE PEROXIDASE 3"/>
    <property type="match status" value="1"/>
</dbReference>
<dbReference type="PANTHER" id="PTHR31356">
    <property type="entry name" value="THYLAKOID LUMENAL 29 KDA PROTEIN, CHLOROPLASTIC-RELATED"/>
    <property type="match status" value="1"/>
</dbReference>
<sequence length="125" mass="13603">MARPRVVDAEYSARWHDAGTYDVNTKTGGANGSIRYEEEYTHGSNAGLKIAIDLLEPIKAKSPKITYADLYQLAGVVAVEVTGGPTVEFIPGRRDSSVCPREGRLPDAKKGCFSKDSVTSYLNQH</sequence>
<evidence type="ECO:0000256" key="4">
    <source>
        <dbReference type="ARBA" id="ARBA00022837"/>
    </source>
</evidence>
<dbReference type="Gene3D" id="1.10.520.10">
    <property type="match status" value="1"/>
</dbReference>
<dbReference type="GO" id="GO:0020037">
    <property type="term" value="F:heme binding"/>
    <property type="evidence" value="ECO:0007669"/>
    <property type="project" value="InterPro"/>
</dbReference>
<dbReference type="GO" id="GO:0046872">
    <property type="term" value="F:metal ion binding"/>
    <property type="evidence" value="ECO:0007669"/>
    <property type="project" value="UniProtKB-KW"/>
</dbReference>
<keyword evidence="4" id="KW-0106">Calcium</keyword>
<dbReference type="PRINTS" id="PR00459">
    <property type="entry name" value="ASPEROXIDASE"/>
</dbReference>
<dbReference type="Proteomes" id="UP000007752">
    <property type="component" value="Chromosome 8"/>
</dbReference>
<accession>A3BVI0</accession>
<dbReference type="InterPro" id="IPR002207">
    <property type="entry name" value="Peroxidase_I"/>
</dbReference>
<dbReference type="PRINTS" id="PR00458">
    <property type="entry name" value="PEROXIDASE"/>
</dbReference>
<protein>
    <recommendedName>
        <fullName evidence="11">Plant heme peroxidase family profile domain-containing protein</fullName>
    </recommendedName>
</protein>
<evidence type="ECO:0000256" key="5">
    <source>
        <dbReference type="ARBA" id="ARBA00022958"/>
    </source>
</evidence>
<dbReference type="GO" id="GO:0042744">
    <property type="term" value="P:hydrogen peroxide catabolic process"/>
    <property type="evidence" value="ECO:0007669"/>
    <property type="project" value="UniProtKB-KW"/>
</dbReference>
<comment type="catalytic activity">
    <reaction evidence="9">
        <text>L-ascorbate + H2O2 = L-dehydroascorbate + 2 H2O</text>
        <dbReference type="Rhea" id="RHEA:22996"/>
        <dbReference type="ChEBI" id="CHEBI:15377"/>
        <dbReference type="ChEBI" id="CHEBI:16240"/>
        <dbReference type="ChEBI" id="CHEBI:38290"/>
        <dbReference type="ChEBI" id="CHEBI:58539"/>
        <dbReference type="EC" id="1.11.1.11"/>
    </reaction>
</comment>
<keyword evidence="1" id="KW-0575">Peroxidase</keyword>
<evidence type="ECO:0000256" key="9">
    <source>
        <dbReference type="ARBA" id="ARBA00047994"/>
    </source>
</evidence>
<comment type="similarity">
    <text evidence="10">Belongs to the peroxidase family.</text>
</comment>
<gene>
    <name evidence="12" type="ORF">OsJ_28191</name>
</gene>
<name>A3BVI0_ORYSJ</name>
<organism evidence="12">
    <name type="scientific">Oryza sativa subsp. japonica</name>
    <name type="common">Rice</name>
    <dbReference type="NCBI Taxonomy" id="39947"/>
    <lineage>
        <taxon>Eukaryota</taxon>
        <taxon>Viridiplantae</taxon>
        <taxon>Streptophyta</taxon>
        <taxon>Embryophyta</taxon>
        <taxon>Tracheophyta</taxon>
        <taxon>Spermatophyta</taxon>
        <taxon>Magnoliopsida</taxon>
        <taxon>Liliopsida</taxon>
        <taxon>Poales</taxon>
        <taxon>Poaceae</taxon>
        <taxon>BOP clade</taxon>
        <taxon>Oryzoideae</taxon>
        <taxon>Oryzeae</taxon>
        <taxon>Oryzinae</taxon>
        <taxon>Oryza</taxon>
        <taxon>Oryza sativa</taxon>
    </lineage>
</organism>
<keyword evidence="8" id="KW-0376">Hydrogen peroxide</keyword>
<reference evidence="12" key="1">
    <citation type="journal article" date="2005" name="PLoS Biol.">
        <title>The genomes of Oryza sativa: a history of duplications.</title>
        <authorList>
            <person name="Yu J."/>
            <person name="Wang J."/>
            <person name="Lin W."/>
            <person name="Li S."/>
            <person name="Li H."/>
            <person name="Zhou J."/>
            <person name="Ni P."/>
            <person name="Dong W."/>
            <person name="Hu S."/>
            <person name="Zeng C."/>
            <person name="Zhang J."/>
            <person name="Zhang Y."/>
            <person name="Li R."/>
            <person name="Xu Z."/>
            <person name="Li S."/>
            <person name="Li X."/>
            <person name="Zheng H."/>
            <person name="Cong L."/>
            <person name="Lin L."/>
            <person name="Yin J."/>
            <person name="Geng J."/>
            <person name="Li G."/>
            <person name="Shi J."/>
            <person name="Liu J."/>
            <person name="Lv H."/>
            <person name="Li J."/>
            <person name="Wang J."/>
            <person name="Deng Y."/>
            <person name="Ran L."/>
            <person name="Shi X."/>
            <person name="Wang X."/>
            <person name="Wu Q."/>
            <person name="Li C."/>
            <person name="Ren X."/>
            <person name="Wang J."/>
            <person name="Wang X."/>
            <person name="Li D."/>
            <person name="Liu D."/>
            <person name="Zhang X."/>
            <person name="Ji Z."/>
            <person name="Zhao W."/>
            <person name="Sun Y."/>
            <person name="Zhang Z."/>
            <person name="Bao J."/>
            <person name="Han Y."/>
            <person name="Dong L."/>
            <person name="Ji J."/>
            <person name="Chen P."/>
            <person name="Wu S."/>
            <person name="Liu J."/>
            <person name="Xiao Y."/>
            <person name="Bu D."/>
            <person name="Tan J."/>
            <person name="Yang L."/>
            <person name="Ye C."/>
            <person name="Zhang J."/>
            <person name="Xu J."/>
            <person name="Zhou Y."/>
            <person name="Yu Y."/>
            <person name="Zhang B."/>
            <person name="Zhuang S."/>
            <person name="Wei H."/>
            <person name="Liu B."/>
            <person name="Lei M."/>
            <person name="Yu H."/>
            <person name="Li Y."/>
            <person name="Xu H."/>
            <person name="Wei S."/>
            <person name="He X."/>
            <person name="Fang L."/>
            <person name="Zhang Z."/>
            <person name="Zhang Y."/>
            <person name="Huang X."/>
            <person name="Su Z."/>
            <person name="Tong W."/>
            <person name="Li J."/>
            <person name="Tong Z."/>
            <person name="Li S."/>
            <person name="Ye J."/>
            <person name="Wang L."/>
            <person name="Fang L."/>
            <person name="Lei T."/>
            <person name="Chen C."/>
            <person name="Chen H."/>
            <person name="Xu Z."/>
            <person name="Li H."/>
            <person name="Huang H."/>
            <person name="Zhang F."/>
            <person name="Xu H."/>
            <person name="Li N."/>
            <person name="Zhao C."/>
            <person name="Li S."/>
            <person name="Dong L."/>
            <person name="Huang Y."/>
            <person name="Li L."/>
            <person name="Xi Y."/>
            <person name="Qi Q."/>
            <person name="Li W."/>
            <person name="Zhang B."/>
            <person name="Hu W."/>
            <person name="Zhang Y."/>
            <person name="Tian X."/>
            <person name="Jiao Y."/>
            <person name="Liang X."/>
            <person name="Jin J."/>
            <person name="Gao L."/>
            <person name="Zheng W."/>
            <person name="Hao B."/>
            <person name="Liu S."/>
            <person name="Wang W."/>
            <person name="Yuan L."/>
            <person name="Cao M."/>
            <person name="McDermott J."/>
            <person name="Samudrala R."/>
            <person name="Wang J."/>
            <person name="Wong G.K."/>
            <person name="Yang H."/>
        </authorList>
    </citation>
    <scope>NUCLEOTIDE SEQUENCE [LARGE SCALE GENOMIC DNA]</scope>
</reference>
<evidence type="ECO:0000256" key="10">
    <source>
        <dbReference type="RuleBase" id="RU004241"/>
    </source>
</evidence>
<dbReference type="GO" id="GO:0016688">
    <property type="term" value="F:L-ascorbate peroxidase activity"/>
    <property type="evidence" value="ECO:0007669"/>
    <property type="project" value="UniProtKB-EC"/>
</dbReference>
<keyword evidence="5" id="KW-0630">Potassium</keyword>
<evidence type="ECO:0000256" key="8">
    <source>
        <dbReference type="ARBA" id="ARBA00023324"/>
    </source>
</evidence>
<evidence type="ECO:0000256" key="6">
    <source>
        <dbReference type="ARBA" id="ARBA00023002"/>
    </source>
</evidence>
<feature type="domain" description="Plant heme peroxidase family profile" evidence="11">
    <location>
        <begin position="14"/>
        <end position="107"/>
    </location>
</feature>
<evidence type="ECO:0000256" key="2">
    <source>
        <dbReference type="ARBA" id="ARBA00022617"/>
    </source>
</evidence>
<evidence type="ECO:0000256" key="3">
    <source>
        <dbReference type="ARBA" id="ARBA00022723"/>
    </source>
</evidence>
<proteinExistence type="inferred from homology"/>